<organism evidence="2 3">
    <name type="scientific">Xenoophorus captivus</name>
    <dbReference type="NCBI Taxonomy" id="1517983"/>
    <lineage>
        <taxon>Eukaryota</taxon>
        <taxon>Metazoa</taxon>
        <taxon>Chordata</taxon>
        <taxon>Craniata</taxon>
        <taxon>Vertebrata</taxon>
        <taxon>Euteleostomi</taxon>
        <taxon>Actinopterygii</taxon>
        <taxon>Neopterygii</taxon>
        <taxon>Teleostei</taxon>
        <taxon>Neoteleostei</taxon>
        <taxon>Acanthomorphata</taxon>
        <taxon>Ovalentaria</taxon>
        <taxon>Atherinomorphae</taxon>
        <taxon>Cyprinodontiformes</taxon>
        <taxon>Goodeidae</taxon>
        <taxon>Xenoophorus</taxon>
    </lineage>
</organism>
<reference evidence="2 3" key="1">
    <citation type="submission" date="2021-06" db="EMBL/GenBank/DDBJ databases">
        <authorList>
            <person name="Palmer J.M."/>
        </authorList>
    </citation>
    <scope>NUCLEOTIDE SEQUENCE [LARGE SCALE GENOMIC DNA]</scope>
    <source>
        <strain evidence="2 3">XC_2019</strain>
        <tissue evidence="2">Muscle</tissue>
    </source>
</reference>
<proteinExistence type="predicted"/>
<comment type="caution">
    <text evidence="2">The sequence shown here is derived from an EMBL/GenBank/DDBJ whole genome shotgun (WGS) entry which is preliminary data.</text>
</comment>
<dbReference type="EMBL" id="JAHRIN010044245">
    <property type="protein sequence ID" value="MEQ2207298.1"/>
    <property type="molecule type" value="Genomic_DNA"/>
</dbReference>
<accession>A0ABV0RID8</accession>
<sequence>MHGVFGSQNKLPRLPCHSVRGEDLIIHSVHGTISVGKSRFIQTLPAAPRPHGIGNFRCPSGASNDERFLVVGCITASVSPPSSVTQSESNSGRCDSSLAVVKPAGFHRGRARYGRAAVDLFASWENAHCPSVFLPVRSRCSTGHGRIGVLMAERAALCFPSSQSDIPSSSQSEGAGLVFDSGRLMVATEALGGRDNPSSVSRIMAPPHSQGPAVSGSGGDLSSSPRSPGSLGLARERWYFNAAGLPPEVIDTIQNARASSTPSLYCSK</sequence>
<protein>
    <submittedName>
        <fullName evidence="2">Uncharacterized protein</fullName>
    </submittedName>
</protein>
<feature type="region of interest" description="Disordered" evidence="1">
    <location>
        <begin position="192"/>
        <end position="230"/>
    </location>
</feature>
<evidence type="ECO:0000313" key="2">
    <source>
        <dbReference type="EMBL" id="MEQ2207298.1"/>
    </source>
</evidence>
<evidence type="ECO:0000313" key="3">
    <source>
        <dbReference type="Proteomes" id="UP001434883"/>
    </source>
</evidence>
<feature type="compositionally biased region" description="Low complexity" evidence="1">
    <location>
        <begin position="220"/>
        <end position="230"/>
    </location>
</feature>
<gene>
    <name evidence="2" type="ORF">XENOCAPTIV_010131</name>
</gene>
<name>A0ABV0RID8_9TELE</name>
<evidence type="ECO:0000256" key="1">
    <source>
        <dbReference type="SAM" id="MobiDB-lite"/>
    </source>
</evidence>
<dbReference type="Proteomes" id="UP001434883">
    <property type="component" value="Unassembled WGS sequence"/>
</dbReference>
<keyword evidence="3" id="KW-1185">Reference proteome</keyword>